<dbReference type="InterPro" id="IPR011009">
    <property type="entry name" value="Kinase-like_dom_sf"/>
</dbReference>
<keyword evidence="15" id="KW-1185">Reference proteome</keyword>
<keyword evidence="12" id="KW-1133">Transmembrane helix</keyword>
<evidence type="ECO:0000256" key="10">
    <source>
        <dbReference type="ARBA" id="ARBA00048679"/>
    </source>
</evidence>
<evidence type="ECO:0000256" key="7">
    <source>
        <dbReference type="ARBA" id="ARBA00022777"/>
    </source>
</evidence>
<feature type="domain" description="Protein kinase" evidence="13">
    <location>
        <begin position="53"/>
        <end position="311"/>
    </location>
</feature>
<dbReference type="AlphaFoldDB" id="A0A4P6JZJ5"/>
<evidence type="ECO:0000313" key="15">
    <source>
        <dbReference type="Proteomes" id="UP000290365"/>
    </source>
</evidence>
<evidence type="ECO:0000256" key="11">
    <source>
        <dbReference type="PROSITE-ProRule" id="PRU10141"/>
    </source>
</evidence>
<dbReference type="KEGG" id="kbs:EPA93_37280"/>
<evidence type="ECO:0000256" key="8">
    <source>
        <dbReference type="ARBA" id="ARBA00022840"/>
    </source>
</evidence>
<dbReference type="InterPro" id="IPR017441">
    <property type="entry name" value="Protein_kinase_ATP_BS"/>
</dbReference>
<dbReference type="PROSITE" id="PS00108">
    <property type="entry name" value="PROTEIN_KINASE_ST"/>
    <property type="match status" value="1"/>
</dbReference>
<sequence length="920" mass="98279">MECPYCKAENRDGGRFCSSCGRPMASAALSSTESSAITSRSLVPGSRLQGGRYVIKKVLGQGGMGAALLATDNRLDGKPVVIKELISENTDPARFQEDVRNFKREVALLAHIDHPLVPSVTDHFQEGTRYFMVQEYVEGENLEERLTQHNQPLKEREVLICASEILDILDYLAQQTPPIVHRDIKPANIIIGSRDRRAHLVDFGIARAEATRNAQRKQTSALGTPGFAPPEQYQGNADPRSDLYALAATIHYLVTNRDPRNYPPFSYPPVRTLNAQLSPETEQVLTRALLNDILQRYQSASAMKQDVDEILRRRFGISGNIDSYVLGVSGPMASITNPTISSAESPTGGSGAVIAASTMPDPLTPLPGSGPIPTLTAAASTPSSLTPTPSGLNPIVGMTQTGQRRTRSKYILPILLAALIIVGGGGAFALFSFLRAPRGSGSTENAAATAAGGANNGIGVTKVGNDYIGISDGSFSFDTNRADGSLKLQAAQSFKKGDISSAVSLWHQAVAEDSNDAEALIYLENQHIAAFPHITIVVGTMLSGDSGSVGTGRDNLQGAYVAQKEFNDGSKLPGGLKVRLLIASSGSQTDYVKQVAEQVVHLAQSDPTFVGVMGWPYSSRSVEALSLLGAAHIPMVSQTSSSDELSGVSPYFFRVVPSNTIQGIQGAKYAELSLHAKKVAVFVDIKDPYSQSLAQDFTRQFQKDGNTVVATEQYTIGKTDQLPALLQDALSHSPDLIYFSGYASDVSPLLINLPAGNLPVMGGDALYQLNGYPSSARAGFSHLRFTAFAYPDEWSALGLEARKPAFFSAYPAAFDPNSTHQGSPYGFTRADNDAMLSYDAMTAVLTGCSIALSSGKKSITPSDLQQALKQVNVNNAIQGVSGRIAFGPDGDPLDKAIVILYVSPEGYIKMEPTTLGRFLK</sequence>
<dbReference type="PROSITE" id="PS00107">
    <property type="entry name" value="PROTEIN_KINASE_ATP"/>
    <property type="match status" value="1"/>
</dbReference>
<dbReference type="Pfam" id="PF00069">
    <property type="entry name" value="Pkinase"/>
    <property type="match status" value="1"/>
</dbReference>
<feature type="transmembrane region" description="Helical" evidence="12">
    <location>
        <begin position="410"/>
        <end position="434"/>
    </location>
</feature>
<dbReference type="PANTHER" id="PTHR24363:SF0">
    <property type="entry name" value="SERINE_THREONINE KINASE LIKE DOMAIN CONTAINING 1"/>
    <property type="match status" value="1"/>
</dbReference>
<keyword evidence="4" id="KW-0808">Transferase</keyword>
<gene>
    <name evidence="14" type="ORF">EPA93_37280</name>
</gene>
<dbReference type="InterPro" id="IPR028082">
    <property type="entry name" value="Peripla_BP_I"/>
</dbReference>
<evidence type="ECO:0000256" key="4">
    <source>
        <dbReference type="ARBA" id="ARBA00022679"/>
    </source>
</evidence>
<evidence type="ECO:0000256" key="3">
    <source>
        <dbReference type="ARBA" id="ARBA00022527"/>
    </source>
</evidence>
<protein>
    <recommendedName>
        <fullName evidence="2">non-specific serine/threonine protein kinase</fullName>
        <ecNumber evidence="2">2.7.11.1</ecNumber>
    </recommendedName>
</protein>
<dbReference type="Pfam" id="PF13458">
    <property type="entry name" value="Peripla_BP_6"/>
    <property type="match status" value="1"/>
</dbReference>
<dbReference type="PANTHER" id="PTHR24363">
    <property type="entry name" value="SERINE/THREONINE PROTEIN KINASE"/>
    <property type="match status" value="1"/>
</dbReference>
<accession>A0A4P6JZJ5</accession>
<evidence type="ECO:0000256" key="9">
    <source>
        <dbReference type="ARBA" id="ARBA00047899"/>
    </source>
</evidence>
<organism evidence="14 15">
    <name type="scientific">Ktedonosporobacter rubrisoli</name>
    <dbReference type="NCBI Taxonomy" id="2509675"/>
    <lineage>
        <taxon>Bacteria</taxon>
        <taxon>Bacillati</taxon>
        <taxon>Chloroflexota</taxon>
        <taxon>Ktedonobacteria</taxon>
        <taxon>Ktedonobacterales</taxon>
        <taxon>Ktedonosporobacteraceae</taxon>
        <taxon>Ktedonosporobacter</taxon>
    </lineage>
</organism>
<dbReference type="SMART" id="SM00220">
    <property type="entry name" value="S_TKc"/>
    <property type="match status" value="1"/>
</dbReference>
<evidence type="ECO:0000259" key="13">
    <source>
        <dbReference type="PROSITE" id="PS50011"/>
    </source>
</evidence>
<dbReference type="SUPFAM" id="SSF53822">
    <property type="entry name" value="Periplasmic binding protein-like I"/>
    <property type="match status" value="1"/>
</dbReference>
<dbReference type="EMBL" id="CP035758">
    <property type="protein sequence ID" value="QBD81328.1"/>
    <property type="molecule type" value="Genomic_DNA"/>
</dbReference>
<evidence type="ECO:0000256" key="1">
    <source>
        <dbReference type="ARBA" id="ARBA00010062"/>
    </source>
</evidence>
<evidence type="ECO:0000256" key="6">
    <source>
        <dbReference type="ARBA" id="ARBA00022741"/>
    </source>
</evidence>
<dbReference type="CDD" id="cd14014">
    <property type="entry name" value="STKc_PknB_like"/>
    <property type="match status" value="1"/>
</dbReference>
<keyword evidence="6 11" id="KW-0547">Nucleotide-binding</keyword>
<reference evidence="14 15" key="1">
    <citation type="submission" date="2019-01" db="EMBL/GenBank/DDBJ databases">
        <title>Ktedonosporobacter rubrisoli SCAWS-G2.</title>
        <authorList>
            <person name="Huang Y."/>
            <person name="Yan B."/>
        </authorList>
    </citation>
    <scope>NUCLEOTIDE SEQUENCE [LARGE SCALE GENOMIC DNA]</scope>
    <source>
        <strain evidence="14 15">SCAWS-G2</strain>
    </source>
</reference>
<keyword evidence="12" id="KW-0472">Membrane</keyword>
<dbReference type="InterPro" id="IPR028081">
    <property type="entry name" value="Leu-bd"/>
</dbReference>
<comment type="catalytic activity">
    <reaction evidence="10">
        <text>L-seryl-[protein] + ATP = O-phospho-L-seryl-[protein] + ADP + H(+)</text>
        <dbReference type="Rhea" id="RHEA:17989"/>
        <dbReference type="Rhea" id="RHEA-COMP:9863"/>
        <dbReference type="Rhea" id="RHEA-COMP:11604"/>
        <dbReference type="ChEBI" id="CHEBI:15378"/>
        <dbReference type="ChEBI" id="CHEBI:29999"/>
        <dbReference type="ChEBI" id="CHEBI:30616"/>
        <dbReference type="ChEBI" id="CHEBI:83421"/>
        <dbReference type="ChEBI" id="CHEBI:456216"/>
        <dbReference type="EC" id="2.7.11.1"/>
    </reaction>
</comment>
<dbReference type="Gene3D" id="1.10.510.10">
    <property type="entry name" value="Transferase(Phosphotransferase) domain 1"/>
    <property type="match status" value="1"/>
</dbReference>
<dbReference type="Gene3D" id="3.40.50.2300">
    <property type="match status" value="2"/>
</dbReference>
<keyword evidence="3" id="KW-0723">Serine/threonine-protein kinase</keyword>
<evidence type="ECO:0000256" key="2">
    <source>
        <dbReference type="ARBA" id="ARBA00012513"/>
    </source>
</evidence>
<proteinExistence type="inferred from homology"/>
<name>A0A4P6JZJ5_KTERU</name>
<evidence type="ECO:0000256" key="5">
    <source>
        <dbReference type="ARBA" id="ARBA00022729"/>
    </source>
</evidence>
<dbReference type="OrthoDB" id="136386at2"/>
<comment type="similarity">
    <text evidence="1">Belongs to the leucine-binding protein family.</text>
</comment>
<dbReference type="GO" id="GO:0004674">
    <property type="term" value="F:protein serine/threonine kinase activity"/>
    <property type="evidence" value="ECO:0007669"/>
    <property type="project" value="UniProtKB-KW"/>
</dbReference>
<keyword evidence="7" id="KW-0418">Kinase</keyword>
<dbReference type="Gene3D" id="3.30.200.20">
    <property type="entry name" value="Phosphorylase Kinase, domain 1"/>
    <property type="match status" value="1"/>
</dbReference>
<dbReference type="EC" id="2.7.11.1" evidence="2"/>
<evidence type="ECO:0000256" key="12">
    <source>
        <dbReference type="SAM" id="Phobius"/>
    </source>
</evidence>
<dbReference type="InterPro" id="IPR008271">
    <property type="entry name" value="Ser/Thr_kinase_AS"/>
</dbReference>
<keyword evidence="12" id="KW-0812">Transmembrane</keyword>
<dbReference type="Proteomes" id="UP000290365">
    <property type="component" value="Chromosome"/>
</dbReference>
<dbReference type="PROSITE" id="PS50011">
    <property type="entry name" value="PROTEIN_KINASE_DOM"/>
    <property type="match status" value="1"/>
</dbReference>
<evidence type="ECO:0000313" key="14">
    <source>
        <dbReference type="EMBL" id="QBD81328.1"/>
    </source>
</evidence>
<keyword evidence="8 11" id="KW-0067">ATP-binding</keyword>
<comment type="catalytic activity">
    <reaction evidence="9">
        <text>L-threonyl-[protein] + ATP = O-phospho-L-threonyl-[protein] + ADP + H(+)</text>
        <dbReference type="Rhea" id="RHEA:46608"/>
        <dbReference type="Rhea" id="RHEA-COMP:11060"/>
        <dbReference type="Rhea" id="RHEA-COMP:11605"/>
        <dbReference type="ChEBI" id="CHEBI:15378"/>
        <dbReference type="ChEBI" id="CHEBI:30013"/>
        <dbReference type="ChEBI" id="CHEBI:30616"/>
        <dbReference type="ChEBI" id="CHEBI:61977"/>
        <dbReference type="ChEBI" id="CHEBI:456216"/>
        <dbReference type="EC" id="2.7.11.1"/>
    </reaction>
</comment>
<feature type="binding site" evidence="11">
    <location>
        <position position="83"/>
    </location>
    <ligand>
        <name>ATP</name>
        <dbReference type="ChEBI" id="CHEBI:30616"/>
    </ligand>
</feature>
<dbReference type="SUPFAM" id="SSF56112">
    <property type="entry name" value="Protein kinase-like (PK-like)"/>
    <property type="match status" value="1"/>
</dbReference>
<keyword evidence="5" id="KW-0732">Signal</keyword>
<dbReference type="InterPro" id="IPR000719">
    <property type="entry name" value="Prot_kinase_dom"/>
</dbReference>
<dbReference type="GO" id="GO:0005524">
    <property type="term" value="F:ATP binding"/>
    <property type="evidence" value="ECO:0007669"/>
    <property type="project" value="UniProtKB-UniRule"/>
</dbReference>